<gene>
    <name evidence="4" type="ORF">nbrc107697_25990</name>
</gene>
<accession>A0A7I9V0G6</accession>
<dbReference type="InterPro" id="IPR009081">
    <property type="entry name" value="PP-bd_ACP"/>
</dbReference>
<dbReference type="AlphaFoldDB" id="A0A7I9V0G6"/>
<dbReference type="GO" id="GO:0031177">
    <property type="term" value="F:phosphopantetheine binding"/>
    <property type="evidence" value="ECO:0007669"/>
    <property type="project" value="InterPro"/>
</dbReference>
<name>A0A7I9V0G6_9ACTN</name>
<dbReference type="PROSITE" id="PS00012">
    <property type="entry name" value="PHOSPHOPANTETHEINE"/>
    <property type="match status" value="1"/>
</dbReference>
<dbReference type="OrthoDB" id="5147973at2"/>
<dbReference type="Pfam" id="PF00550">
    <property type="entry name" value="PP-binding"/>
    <property type="match status" value="1"/>
</dbReference>
<evidence type="ECO:0000259" key="3">
    <source>
        <dbReference type="PROSITE" id="PS50075"/>
    </source>
</evidence>
<sequence>MTEAVIGDIDVVYAEVQAVLIGEGLLADRLKPGARFDDLGVDSISVVTITERVEKRLGISVPDDTLEALQTVDELVDAVLAARAR</sequence>
<keyword evidence="5" id="KW-1185">Reference proteome</keyword>
<dbReference type="InterPro" id="IPR020806">
    <property type="entry name" value="PKS_PP-bd"/>
</dbReference>
<dbReference type="Gene3D" id="1.10.1200.10">
    <property type="entry name" value="ACP-like"/>
    <property type="match status" value="1"/>
</dbReference>
<organism evidence="4 5">
    <name type="scientific">Gordonia crocea</name>
    <dbReference type="NCBI Taxonomy" id="589162"/>
    <lineage>
        <taxon>Bacteria</taxon>
        <taxon>Bacillati</taxon>
        <taxon>Actinomycetota</taxon>
        <taxon>Actinomycetes</taxon>
        <taxon>Mycobacteriales</taxon>
        <taxon>Gordoniaceae</taxon>
        <taxon>Gordonia</taxon>
    </lineage>
</organism>
<protein>
    <recommendedName>
        <fullName evidence="3">Carrier domain-containing protein</fullName>
    </recommendedName>
</protein>
<dbReference type="InterPro" id="IPR036736">
    <property type="entry name" value="ACP-like_sf"/>
</dbReference>
<dbReference type="SMART" id="SM00823">
    <property type="entry name" value="PKS_PP"/>
    <property type="match status" value="1"/>
</dbReference>
<reference evidence="5" key="1">
    <citation type="submission" date="2019-06" db="EMBL/GenBank/DDBJ databases">
        <title>Gordonia isolated from sludge of a wastewater treatment plant.</title>
        <authorList>
            <person name="Tamura T."/>
            <person name="Aoyama K."/>
            <person name="Kang Y."/>
            <person name="Saito S."/>
            <person name="Akiyama N."/>
            <person name="Yazawa K."/>
            <person name="Gonoi T."/>
            <person name="Mikami Y."/>
        </authorList>
    </citation>
    <scope>NUCLEOTIDE SEQUENCE [LARGE SCALE GENOMIC DNA]</scope>
    <source>
        <strain evidence="5">NBRC 107697</strain>
    </source>
</reference>
<feature type="domain" description="Carrier" evidence="3">
    <location>
        <begin position="3"/>
        <end position="83"/>
    </location>
</feature>
<evidence type="ECO:0000256" key="2">
    <source>
        <dbReference type="ARBA" id="ARBA00022553"/>
    </source>
</evidence>
<dbReference type="PROSITE" id="PS50075">
    <property type="entry name" value="CARRIER"/>
    <property type="match status" value="1"/>
</dbReference>
<evidence type="ECO:0000256" key="1">
    <source>
        <dbReference type="ARBA" id="ARBA00022450"/>
    </source>
</evidence>
<dbReference type="Proteomes" id="UP000444980">
    <property type="component" value="Unassembled WGS sequence"/>
</dbReference>
<dbReference type="RefSeq" id="WP_161927962.1">
    <property type="nucleotide sequence ID" value="NZ_BJOU01000002.1"/>
</dbReference>
<dbReference type="SUPFAM" id="SSF47336">
    <property type="entry name" value="ACP-like"/>
    <property type="match status" value="1"/>
</dbReference>
<keyword evidence="2" id="KW-0597">Phosphoprotein</keyword>
<comment type="caution">
    <text evidence="4">The sequence shown here is derived from an EMBL/GenBank/DDBJ whole genome shotgun (WGS) entry which is preliminary data.</text>
</comment>
<evidence type="ECO:0000313" key="5">
    <source>
        <dbReference type="Proteomes" id="UP000444980"/>
    </source>
</evidence>
<evidence type="ECO:0000313" key="4">
    <source>
        <dbReference type="EMBL" id="GED98560.1"/>
    </source>
</evidence>
<dbReference type="EMBL" id="BJOU01000002">
    <property type="protein sequence ID" value="GED98560.1"/>
    <property type="molecule type" value="Genomic_DNA"/>
</dbReference>
<keyword evidence="1" id="KW-0596">Phosphopantetheine</keyword>
<proteinExistence type="predicted"/>
<dbReference type="InterPro" id="IPR006162">
    <property type="entry name" value="Ppantetheine_attach_site"/>
</dbReference>